<accession>A0A4R2NTK0</accession>
<dbReference type="PROSITE" id="PS51257">
    <property type="entry name" value="PROKAR_LIPOPROTEIN"/>
    <property type="match status" value="1"/>
</dbReference>
<dbReference type="Proteomes" id="UP000294564">
    <property type="component" value="Unassembled WGS sequence"/>
</dbReference>
<reference evidence="1 2" key="1">
    <citation type="submission" date="2019-03" db="EMBL/GenBank/DDBJ databases">
        <title>Genomic Encyclopedia of Type Strains, Phase IV (KMG-IV): sequencing the most valuable type-strain genomes for metagenomic binning, comparative biology and taxonomic classification.</title>
        <authorList>
            <person name="Goeker M."/>
        </authorList>
    </citation>
    <scope>NUCLEOTIDE SEQUENCE [LARGE SCALE GENOMIC DNA]</scope>
    <source>
        <strain evidence="1 2">DSM 14836</strain>
    </source>
</reference>
<evidence type="ECO:0000313" key="1">
    <source>
        <dbReference type="EMBL" id="TCP25187.1"/>
    </source>
</evidence>
<sequence>MIKSIFKISLLLLFIITGCTLESKFGLPKKDKIDNDLLGTWTTPCIINQDSDTLKIKALDDFNYQLVFDTNEVLKAYSLKIKEYNIINIISTTGSNNLFYGYEVEKDTLRFYEVNPELLKGEITSEKELNDFFIENIDKDNFFMNACIMVKPSN</sequence>
<comment type="caution">
    <text evidence="1">The sequence shown here is derived from an EMBL/GenBank/DDBJ whole genome shotgun (WGS) entry which is preliminary data.</text>
</comment>
<dbReference type="RefSeq" id="WP_132794570.1">
    <property type="nucleotide sequence ID" value="NZ_SLXM01000004.1"/>
</dbReference>
<proteinExistence type="predicted"/>
<organism evidence="1 2">
    <name type="scientific">Tenacibaculum skagerrakense</name>
    <dbReference type="NCBI Taxonomy" id="186571"/>
    <lineage>
        <taxon>Bacteria</taxon>
        <taxon>Pseudomonadati</taxon>
        <taxon>Bacteroidota</taxon>
        <taxon>Flavobacteriia</taxon>
        <taxon>Flavobacteriales</taxon>
        <taxon>Flavobacteriaceae</taxon>
        <taxon>Tenacibaculum</taxon>
    </lineage>
</organism>
<evidence type="ECO:0008006" key="3">
    <source>
        <dbReference type="Google" id="ProtNLM"/>
    </source>
</evidence>
<dbReference type="AlphaFoldDB" id="A0A4R2NTK0"/>
<keyword evidence="2" id="KW-1185">Reference proteome</keyword>
<dbReference type="EMBL" id="SLXM01000004">
    <property type="protein sequence ID" value="TCP25187.1"/>
    <property type="molecule type" value="Genomic_DNA"/>
</dbReference>
<name>A0A4R2NTK0_9FLAO</name>
<evidence type="ECO:0000313" key="2">
    <source>
        <dbReference type="Proteomes" id="UP000294564"/>
    </source>
</evidence>
<protein>
    <recommendedName>
        <fullName evidence="3">Lipocalin-like protein</fullName>
    </recommendedName>
</protein>
<gene>
    <name evidence="1" type="ORF">EV195_104220</name>
</gene>